<keyword evidence="3" id="KW-1185">Reference proteome</keyword>
<evidence type="ECO:0000313" key="3">
    <source>
        <dbReference type="Proteomes" id="UP000029224"/>
    </source>
</evidence>
<dbReference type="EMBL" id="BBMT01000003">
    <property type="protein sequence ID" value="GAL33717.1"/>
    <property type="molecule type" value="Genomic_DNA"/>
</dbReference>
<feature type="transmembrane region" description="Helical" evidence="1">
    <location>
        <begin position="41"/>
        <end position="60"/>
    </location>
</feature>
<dbReference type="Proteomes" id="UP000029224">
    <property type="component" value="Unassembled WGS sequence"/>
</dbReference>
<protein>
    <submittedName>
        <fullName evidence="2">Uncharacterized protein</fullName>
    </submittedName>
</protein>
<organism evidence="2 3">
    <name type="scientific">Vibrio maritimus</name>
    <dbReference type="NCBI Taxonomy" id="990268"/>
    <lineage>
        <taxon>Bacteria</taxon>
        <taxon>Pseudomonadati</taxon>
        <taxon>Pseudomonadota</taxon>
        <taxon>Gammaproteobacteria</taxon>
        <taxon>Vibrionales</taxon>
        <taxon>Vibrionaceae</taxon>
        <taxon>Vibrio</taxon>
    </lineage>
</organism>
<evidence type="ECO:0000313" key="2">
    <source>
        <dbReference type="EMBL" id="GAL33717.1"/>
    </source>
</evidence>
<keyword evidence="1" id="KW-1133">Transmembrane helix</keyword>
<name>A0A090TRI1_9VIBR</name>
<evidence type="ECO:0000256" key="1">
    <source>
        <dbReference type="SAM" id="Phobius"/>
    </source>
</evidence>
<proteinExistence type="predicted"/>
<reference evidence="2 3" key="1">
    <citation type="submission" date="2014-09" db="EMBL/GenBank/DDBJ databases">
        <title>Vibrio maritimus JCM 19240. (C210) whole genome shotgun sequence.</title>
        <authorList>
            <person name="Sawabe T."/>
            <person name="Meirelles P."/>
            <person name="Nakanishi M."/>
            <person name="Sayaka M."/>
            <person name="Hattori M."/>
            <person name="Ohkuma M."/>
        </authorList>
    </citation>
    <scope>NUCLEOTIDE SEQUENCE [LARGE SCALE GENOMIC DNA]</scope>
    <source>
        <strain evidence="2 3">JCM 19240</strain>
    </source>
</reference>
<sequence>MKKLAIGLFVATTIGQIAVPAGVAAYGGNVGWSAAEIAAKTAISFGVNEALLIGSVLVLGKPLVSLLRTKIKETLSRSKNVETRK</sequence>
<keyword evidence="1" id="KW-0812">Transmembrane</keyword>
<dbReference type="AlphaFoldDB" id="A0A090TRI1"/>
<accession>A0A090TRI1</accession>
<keyword evidence="1" id="KW-0472">Membrane</keyword>
<gene>
    <name evidence="2" type="ORF">JCM19240_2413</name>
</gene>
<comment type="caution">
    <text evidence="2">The sequence shown here is derived from an EMBL/GenBank/DDBJ whole genome shotgun (WGS) entry which is preliminary data.</text>
</comment>
<reference evidence="2 3" key="2">
    <citation type="submission" date="2014-09" db="EMBL/GenBank/DDBJ databases">
        <authorList>
            <consortium name="NBRP consortium"/>
            <person name="Sawabe T."/>
            <person name="Meirelles P."/>
            <person name="Nakanishi M."/>
            <person name="Sayaka M."/>
            <person name="Hattori M."/>
            <person name="Ohkuma M."/>
        </authorList>
    </citation>
    <scope>NUCLEOTIDE SEQUENCE [LARGE SCALE GENOMIC DNA]</scope>
    <source>
        <strain evidence="2 3">JCM 19240</strain>
    </source>
</reference>